<proteinExistence type="predicted"/>
<evidence type="ECO:0000256" key="1">
    <source>
        <dbReference type="SAM" id="MobiDB-lite"/>
    </source>
</evidence>
<organism evidence="3 4">
    <name type="scientific">Drosophila albomicans</name>
    <name type="common">Fruit fly</name>
    <dbReference type="NCBI Taxonomy" id="7291"/>
    <lineage>
        <taxon>Eukaryota</taxon>
        <taxon>Metazoa</taxon>
        <taxon>Ecdysozoa</taxon>
        <taxon>Arthropoda</taxon>
        <taxon>Hexapoda</taxon>
        <taxon>Insecta</taxon>
        <taxon>Pterygota</taxon>
        <taxon>Neoptera</taxon>
        <taxon>Endopterygota</taxon>
        <taxon>Diptera</taxon>
        <taxon>Brachycera</taxon>
        <taxon>Muscomorpha</taxon>
        <taxon>Ephydroidea</taxon>
        <taxon>Drosophilidae</taxon>
        <taxon>Drosophila</taxon>
    </lineage>
</organism>
<dbReference type="GeneID" id="117568378"/>
<keyword evidence="2" id="KW-0472">Membrane</keyword>
<dbReference type="SUPFAM" id="SSF52540">
    <property type="entry name" value="P-loop containing nucleoside triphosphate hydrolases"/>
    <property type="match status" value="1"/>
</dbReference>
<dbReference type="RefSeq" id="XP_034104876.1">
    <property type="nucleotide sequence ID" value="XM_034248985.2"/>
</dbReference>
<dbReference type="AlphaFoldDB" id="A0A6P8WMF5"/>
<feature type="transmembrane region" description="Helical" evidence="2">
    <location>
        <begin position="53"/>
        <end position="73"/>
    </location>
</feature>
<keyword evidence="2" id="KW-0812">Transmembrane</keyword>
<name>A0A6P8WMF5_DROAB</name>
<dbReference type="InterPro" id="IPR027417">
    <property type="entry name" value="P-loop_NTPase"/>
</dbReference>
<protein>
    <submittedName>
        <fullName evidence="4">Uncharacterized protein LOC117568378</fullName>
    </submittedName>
</protein>
<dbReference type="Proteomes" id="UP000515160">
    <property type="component" value="Chromosome 3"/>
</dbReference>
<evidence type="ECO:0000313" key="4">
    <source>
        <dbReference type="RefSeq" id="XP_034104876.1"/>
    </source>
</evidence>
<reference evidence="4" key="1">
    <citation type="submission" date="2025-08" db="UniProtKB">
        <authorList>
            <consortium name="RefSeq"/>
        </authorList>
    </citation>
    <scope>IDENTIFICATION</scope>
    <source>
        <strain evidence="4">15112-1751.03</strain>
        <tissue evidence="4">Whole Adult</tissue>
    </source>
</reference>
<evidence type="ECO:0000256" key="2">
    <source>
        <dbReference type="SAM" id="Phobius"/>
    </source>
</evidence>
<feature type="region of interest" description="Disordered" evidence="1">
    <location>
        <begin position="1"/>
        <end position="28"/>
    </location>
</feature>
<accession>A0A6P8WMF5</accession>
<sequence length="352" mass="40198">MQRGAWPKKPMTTSSTLHPGDAADAKNPKKCGILQSTRCRSYREQLRSTQRMNIIHGFLVLAAAATVLGVLFFHGMEPAFGSEMTQLPLEGVTLQSLWLGVVGLLGLSGKLESEQEDTMRAFYCEQQLDTKRIFRQIARQVLNQEHALARLERLVQSPRNFKAVALLGPPGVGKSLTAMGLRQQFPWQENVHTYSWSTYVPDGVKKFHMIRNFMDLLKDCGQNLIIIDNLSACDYGIVPIYNKVLQKREGDLNAAANQTVLVVYIFDLEMEFYWQQYELLHQLPVDVTIVNYQPFGRQELSDCLHQEMRLEQRTLDKRRVFQILDDAMMNVQCNGCKGLRESVLQYGQHNET</sequence>
<dbReference type="OrthoDB" id="8191652at2759"/>
<evidence type="ECO:0000313" key="3">
    <source>
        <dbReference type="Proteomes" id="UP000515160"/>
    </source>
</evidence>
<dbReference type="Gene3D" id="3.40.50.300">
    <property type="entry name" value="P-loop containing nucleotide triphosphate hydrolases"/>
    <property type="match status" value="1"/>
</dbReference>
<keyword evidence="2" id="KW-1133">Transmembrane helix</keyword>
<keyword evidence="3" id="KW-1185">Reference proteome</keyword>
<gene>
    <name evidence="4" type="primary">LOC117568378</name>
</gene>